<reference evidence="1" key="1">
    <citation type="submission" date="2022-10" db="EMBL/GenBank/DDBJ databases">
        <title>Description of microaerobic benzene degrading bacteria.</title>
        <authorList>
            <person name="Bedics A."/>
            <person name="Tancsics A."/>
            <person name="Banerjee S."/>
        </authorList>
    </citation>
    <scope>NUCLEOTIDE SEQUENCE</scope>
    <source>
        <strain evidence="1">D2M1</strain>
    </source>
</reference>
<evidence type="ECO:0000313" key="1">
    <source>
        <dbReference type="EMBL" id="MDD2178610.1"/>
    </source>
</evidence>
<dbReference type="EMBL" id="JAPCKI010000007">
    <property type="protein sequence ID" value="MDD2178610.1"/>
    <property type="molecule type" value="Genomic_DNA"/>
</dbReference>
<gene>
    <name evidence="1" type="ORF">OIN59_14325</name>
</gene>
<sequence length="185" mass="19358">MTSADSNTVPPSAAVSAADPADVAVRERILGFLREIGLQVHEAEVPPDSFLPGVRIERGGLRVDAARLRWPGDLLHEAGHLAVVPSALRPAMDDALQDLPAVPHGGEIEATAWAWAATCHLGLDSAVLFHDGGYHGRSAGLRTTFELGVYLGASGLAATGLTVLPSQAQPGGPAPYPHMLAWLRD</sequence>
<name>A0ABT5RY41_9BURK</name>
<evidence type="ECO:0000313" key="2">
    <source>
        <dbReference type="Proteomes" id="UP001148932"/>
    </source>
</evidence>
<organism evidence="1 2">
    <name type="scientific">Acidovorax benzenivorans</name>
    <dbReference type="NCBI Taxonomy" id="2987520"/>
    <lineage>
        <taxon>Bacteria</taxon>
        <taxon>Pseudomonadati</taxon>
        <taxon>Pseudomonadota</taxon>
        <taxon>Betaproteobacteria</taxon>
        <taxon>Burkholderiales</taxon>
        <taxon>Comamonadaceae</taxon>
        <taxon>Acidovorax</taxon>
    </lineage>
</organism>
<protein>
    <submittedName>
        <fullName evidence="1">Uncharacterized protein</fullName>
    </submittedName>
</protein>
<dbReference type="RefSeq" id="WP_274111433.1">
    <property type="nucleotide sequence ID" value="NZ_JAPCKI010000007.1"/>
</dbReference>
<proteinExistence type="predicted"/>
<accession>A0ABT5RY41</accession>
<comment type="caution">
    <text evidence="1">The sequence shown here is derived from an EMBL/GenBank/DDBJ whole genome shotgun (WGS) entry which is preliminary data.</text>
</comment>
<dbReference type="Proteomes" id="UP001148932">
    <property type="component" value="Unassembled WGS sequence"/>
</dbReference>
<keyword evidence="2" id="KW-1185">Reference proteome</keyword>